<dbReference type="RefSeq" id="WP_245416587.1">
    <property type="nucleotide sequence ID" value="NZ_JBHEEG010000007.1"/>
</dbReference>
<dbReference type="Pfam" id="PF07690">
    <property type="entry name" value="MFS_1"/>
    <property type="match status" value="1"/>
</dbReference>
<evidence type="ECO:0000313" key="9">
    <source>
        <dbReference type="Proteomes" id="UP000252893"/>
    </source>
</evidence>
<feature type="transmembrane region" description="Helical" evidence="6">
    <location>
        <begin position="332"/>
        <end position="352"/>
    </location>
</feature>
<evidence type="ECO:0000256" key="2">
    <source>
        <dbReference type="ARBA" id="ARBA00022448"/>
    </source>
</evidence>
<organism evidence="8 9">
    <name type="scientific">Pseudochrobactrum asaccharolyticum</name>
    <dbReference type="NCBI Taxonomy" id="354351"/>
    <lineage>
        <taxon>Bacteria</taxon>
        <taxon>Pseudomonadati</taxon>
        <taxon>Pseudomonadota</taxon>
        <taxon>Alphaproteobacteria</taxon>
        <taxon>Hyphomicrobiales</taxon>
        <taxon>Brucellaceae</taxon>
        <taxon>Pseudochrobactrum</taxon>
    </lineage>
</organism>
<keyword evidence="5 6" id="KW-0472">Membrane</keyword>
<dbReference type="InterPro" id="IPR036259">
    <property type="entry name" value="MFS_trans_sf"/>
</dbReference>
<feature type="transmembrane region" description="Helical" evidence="6">
    <location>
        <begin position="270"/>
        <end position="296"/>
    </location>
</feature>
<keyword evidence="9" id="KW-1185">Reference proteome</keyword>
<feature type="transmembrane region" description="Helical" evidence="6">
    <location>
        <begin position="137"/>
        <end position="161"/>
    </location>
</feature>
<evidence type="ECO:0000313" key="8">
    <source>
        <dbReference type="EMBL" id="RBO93026.1"/>
    </source>
</evidence>
<evidence type="ECO:0000256" key="6">
    <source>
        <dbReference type="SAM" id="Phobius"/>
    </source>
</evidence>
<dbReference type="EMBL" id="QNRH01000006">
    <property type="protein sequence ID" value="RBO93026.1"/>
    <property type="molecule type" value="Genomic_DNA"/>
</dbReference>
<feature type="transmembrane region" description="Helical" evidence="6">
    <location>
        <begin position="199"/>
        <end position="218"/>
    </location>
</feature>
<feature type="transmembrane region" description="Helical" evidence="6">
    <location>
        <begin position="167"/>
        <end position="187"/>
    </location>
</feature>
<dbReference type="Proteomes" id="UP000252893">
    <property type="component" value="Unassembled WGS sequence"/>
</dbReference>
<sequence length="461" mass="47422">MCFAPQTNPPRLAIIALSGAMLLASMAVSITSVALPALSRAMEAPVSAVQWVVLIYLLSVTITIVLAGRCADLFGHRFILLSGLTIFTGSSLLCATAPNLTTLIIARAIQGIGGAILMALPVSILRGMISSERTGSAMGLLASMSAVGTALGPALGGLLISGFGWRSAFILLAVSGFIILVLAIRAIPTSAPVTKTSQTLDLSGAFLLAIVLFLYALISNGQQNVIGLRLPLIIPVALLALIFFIIVEIRAPSPLVPLSVLRNPAISASLLTNWLISSVMMAMLVVGPLFLSFGLLLGEAQTGLVVAVGPVVAALAGVPAGRLTDQFGAKRILSTGLGAMTVALICMAYLPVHIGVTGYIVSLIMLTPCFQLFLTGNNTAIINAAPEDQRGIISGLMGLSRNLGFMTGASVMATIFISSLGQPDLVHATVSSVGSAFTVTLLTAAGLALISLIITLVSLKK</sequence>
<gene>
    <name evidence="8" type="ORF">DFR47_106107</name>
</gene>
<dbReference type="PANTHER" id="PTHR42718">
    <property type="entry name" value="MAJOR FACILITATOR SUPERFAMILY MULTIDRUG TRANSPORTER MFSC"/>
    <property type="match status" value="1"/>
</dbReference>
<evidence type="ECO:0000256" key="3">
    <source>
        <dbReference type="ARBA" id="ARBA00022692"/>
    </source>
</evidence>
<dbReference type="PANTHER" id="PTHR42718:SF9">
    <property type="entry name" value="MAJOR FACILITATOR SUPERFAMILY MULTIDRUG TRANSPORTER MFSC"/>
    <property type="match status" value="1"/>
</dbReference>
<evidence type="ECO:0000256" key="1">
    <source>
        <dbReference type="ARBA" id="ARBA00004141"/>
    </source>
</evidence>
<evidence type="ECO:0000259" key="7">
    <source>
        <dbReference type="PROSITE" id="PS50850"/>
    </source>
</evidence>
<reference evidence="8 9" key="1">
    <citation type="submission" date="2018-06" db="EMBL/GenBank/DDBJ databases">
        <title>Genomic Encyclopedia of Type Strains, Phase IV (KMG-IV): sequencing the most valuable type-strain genomes for metagenomic binning, comparative biology and taxonomic classification.</title>
        <authorList>
            <person name="Goeker M."/>
        </authorList>
    </citation>
    <scope>NUCLEOTIDE SEQUENCE [LARGE SCALE GENOMIC DNA]</scope>
    <source>
        <strain evidence="8 9">DSM 25619</strain>
    </source>
</reference>
<keyword evidence="2" id="KW-0813">Transport</keyword>
<feature type="transmembrane region" description="Helical" evidence="6">
    <location>
        <begin position="403"/>
        <end position="421"/>
    </location>
</feature>
<dbReference type="AlphaFoldDB" id="A0A366DSF6"/>
<protein>
    <submittedName>
        <fullName evidence="8">MFS transporter</fullName>
    </submittedName>
</protein>
<dbReference type="InterPro" id="IPR020846">
    <property type="entry name" value="MFS_dom"/>
</dbReference>
<accession>A0A366DSF6</accession>
<keyword evidence="3 6" id="KW-0812">Transmembrane</keyword>
<dbReference type="Gene3D" id="1.20.1720.10">
    <property type="entry name" value="Multidrug resistance protein D"/>
    <property type="match status" value="1"/>
</dbReference>
<evidence type="ECO:0000256" key="5">
    <source>
        <dbReference type="ARBA" id="ARBA00023136"/>
    </source>
</evidence>
<keyword evidence="4 6" id="KW-1133">Transmembrane helix</keyword>
<feature type="transmembrane region" description="Helical" evidence="6">
    <location>
        <begin position="302"/>
        <end position="320"/>
    </location>
</feature>
<dbReference type="PROSITE" id="PS50850">
    <property type="entry name" value="MFS"/>
    <property type="match status" value="1"/>
</dbReference>
<dbReference type="SUPFAM" id="SSF103473">
    <property type="entry name" value="MFS general substrate transporter"/>
    <property type="match status" value="1"/>
</dbReference>
<dbReference type="GO" id="GO:0022857">
    <property type="term" value="F:transmembrane transporter activity"/>
    <property type="evidence" value="ECO:0007669"/>
    <property type="project" value="InterPro"/>
</dbReference>
<feature type="domain" description="Major facilitator superfamily (MFS) profile" evidence="7">
    <location>
        <begin position="13"/>
        <end position="461"/>
    </location>
</feature>
<proteinExistence type="predicted"/>
<name>A0A366DSF6_9HYPH</name>
<dbReference type="InterPro" id="IPR011701">
    <property type="entry name" value="MFS"/>
</dbReference>
<feature type="transmembrane region" description="Helical" evidence="6">
    <location>
        <begin position="230"/>
        <end position="249"/>
    </location>
</feature>
<evidence type="ECO:0000256" key="4">
    <source>
        <dbReference type="ARBA" id="ARBA00022989"/>
    </source>
</evidence>
<dbReference type="CDD" id="cd17321">
    <property type="entry name" value="MFS_MMR_MDR_like"/>
    <property type="match status" value="1"/>
</dbReference>
<comment type="caution">
    <text evidence="8">The sequence shown here is derived from an EMBL/GenBank/DDBJ whole genome shotgun (WGS) entry which is preliminary data.</text>
</comment>
<feature type="transmembrane region" description="Helical" evidence="6">
    <location>
        <begin position="104"/>
        <end position="125"/>
    </location>
</feature>
<feature type="transmembrane region" description="Helical" evidence="6">
    <location>
        <begin position="433"/>
        <end position="459"/>
    </location>
</feature>
<dbReference type="Gene3D" id="1.20.1250.20">
    <property type="entry name" value="MFS general substrate transporter like domains"/>
    <property type="match status" value="1"/>
</dbReference>
<dbReference type="GO" id="GO:0016020">
    <property type="term" value="C:membrane"/>
    <property type="evidence" value="ECO:0007669"/>
    <property type="project" value="UniProtKB-SubCell"/>
</dbReference>
<comment type="subcellular location">
    <subcellularLocation>
        <location evidence="1">Membrane</location>
        <topology evidence="1">Multi-pass membrane protein</topology>
    </subcellularLocation>
</comment>
<feature type="transmembrane region" description="Helical" evidence="6">
    <location>
        <begin position="51"/>
        <end position="71"/>
    </location>
</feature>